<evidence type="ECO:0008006" key="4">
    <source>
        <dbReference type="Google" id="ProtNLM"/>
    </source>
</evidence>
<name>A0A8K0CNW6_IGNLU</name>
<feature type="transmembrane region" description="Helical" evidence="1">
    <location>
        <begin position="225"/>
        <end position="244"/>
    </location>
</feature>
<dbReference type="OrthoDB" id="6628993at2759"/>
<keyword evidence="1" id="KW-1133">Transmembrane helix</keyword>
<proteinExistence type="predicted"/>
<keyword evidence="1" id="KW-0472">Membrane</keyword>
<reference evidence="2" key="1">
    <citation type="submission" date="2019-08" db="EMBL/GenBank/DDBJ databases">
        <title>The genome of the North American firefly Photinus pyralis.</title>
        <authorList>
            <consortium name="Photinus pyralis genome working group"/>
            <person name="Fallon T.R."/>
            <person name="Sander Lower S.E."/>
            <person name="Weng J.-K."/>
        </authorList>
    </citation>
    <scope>NUCLEOTIDE SEQUENCE</scope>
    <source>
        <strain evidence="2">TRF0915ILg1</strain>
        <tissue evidence="2">Whole body</tissue>
    </source>
</reference>
<protein>
    <recommendedName>
        <fullName evidence="4">Transmembrane protein</fullName>
    </recommendedName>
</protein>
<sequence>MENIYKIKVRTNPDPRWLYPSERRYSASIVLGLGVVHLALACTALLMACLTLTANETLNNELPSYNNNSNTNASFKPQDMIGIMISQHQGDLTGNTNDTEDGGLEKFNIENTTSLNLENNKEDQDGNYTSDVNENSFSFSTSLTLAPCLMCLGSLAAGLTGLLAWKRWYIDHNIKWFFCMSLLSTVTSTICLIVTGVLVIITNENIYNIFINTNNSYNAKPNTKYVITINILIASILEWLWSILSTKIAFVGMKNEYPDDIVISKSRGKIEVNTVHKGNKKAKVAPPDIINHFPVSSKIAKYFPKKGSSNLPKDESNSEYQERVNKFLSSNIDANSAA</sequence>
<accession>A0A8K0CNW6</accession>
<organism evidence="2 3">
    <name type="scientific">Ignelater luminosus</name>
    <name type="common">Cucubano</name>
    <name type="synonym">Pyrophorus luminosus</name>
    <dbReference type="NCBI Taxonomy" id="2038154"/>
    <lineage>
        <taxon>Eukaryota</taxon>
        <taxon>Metazoa</taxon>
        <taxon>Ecdysozoa</taxon>
        <taxon>Arthropoda</taxon>
        <taxon>Hexapoda</taxon>
        <taxon>Insecta</taxon>
        <taxon>Pterygota</taxon>
        <taxon>Neoptera</taxon>
        <taxon>Endopterygota</taxon>
        <taxon>Coleoptera</taxon>
        <taxon>Polyphaga</taxon>
        <taxon>Elateriformia</taxon>
        <taxon>Elateroidea</taxon>
        <taxon>Elateridae</taxon>
        <taxon>Agrypninae</taxon>
        <taxon>Pyrophorini</taxon>
        <taxon>Ignelater</taxon>
    </lineage>
</organism>
<keyword evidence="3" id="KW-1185">Reference proteome</keyword>
<dbReference type="AlphaFoldDB" id="A0A8K0CNW6"/>
<dbReference type="EMBL" id="VTPC01082717">
    <property type="protein sequence ID" value="KAF2887587.1"/>
    <property type="molecule type" value="Genomic_DNA"/>
</dbReference>
<dbReference type="Proteomes" id="UP000801492">
    <property type="component" value="Unassembled WGS sequence"/>
</dbReference>
<evidence type="ECO:0000313" key="3">
    <source>
        <dbReference type="Proteomes" id="UP000801492"/>
    </source>
</evidence>
<comment type="caution">
    <text evidence="2">The sequence shown here is derived from an EMBL/GenBank/DDBJ whole genome shotgun (WGS) entry which is preliminary data.</text>
</comment>
<feature type="transmembrane region" description="Helical" evidence="1">
    <location>
        <begin position="29"/>
        <end position="54"/>
    </location>
</feature>
<feature type="transmembrane region" description="Helical" evidence="1">
    <location>
        <begin position="143"/>
        <end position="165"/>
    </location>
</feature>
<evidence type="ECO:0000256" key="1">
    <source>
        <dbReference type="SAM" id="Phobius"/>
    </source>
</evidence>
<gene>
    <name evidence="2" type="ORF">ILUMI_18586</name>
</gene>
<feature type="transmembrane region" description="Helical" evidence="1">
    <location>
        <begin position="177"/>
        <end position="201"/>
    </location>
</feature>
<evidence type="ECO:0000313" key="2">
    <source>
        <dbReference type="EMBL" id="KAF2887587.1"/>
    </source>
</evidence>
<keyword evidence="1" id="KW-0812">Transmembrane</keyword>